<comment type="caution">
    <text evidence="1">The sequence shown here is derived from an EMBL/GenBank/DDBJ whole genome shotgun (WGS) entry which is preliminary data.</text>
</comment>
<dbReference type="AlphaFoldDB" id="A0A478FQ62"/>
<proteinExistence type="predicted"/>
<organism evidence="1 2">
    <name type="scientific">Candidatus Mycoplasma haematohominis</name>
    <dbReference type="NCBI Taxonomy" id="1494318"/>
    <lineage>
        <taxon>Bacteria</taxon>
        <taxon>Bacillati</taxon>
        <taxon>Mycoplasmatota</taxon>
        <taxon>Mollicutes</taxon>
        <taxon>Mycoplasmataceae</taxon>
        <taxon>Mycoplasma</taxon>
    </lineage>
</organism>
<accession>A0A478FQ62</accession>
<dbReference type="EMBL" id="BIMN01000002">
    <property type="protein sequence ID" value="GCE63412.1"/>
    <property type="molecule type" value="Genomic_DNA"/>
</dbReference>
<evidence type="ECO:0000313" key="1">
    <source>
        <dbReference type="EMBL" id="GCE63412.1"/>
    </source>
</evidence>
<reference evidence="1 2" key="1">
    <citation type="submission" date="2019-01" db="EMBL/GenBank/DDBJ databases">
        <title>Draft genome sequences of Candidatus Mycoplasma haemohominis SWG34-3 identified from a patient with pyrexia, anemia and liver dysfunction.</title>
        <authorList>
            <person name="Sekizuka T."/>
            <person name="Hattori N."/>
            <person name="Katano H."/>
            <person name="Takuma T."/>
            <person name="Ito T."/>
            <person name="Arai N."/>
            <person name="Yanai R."/>
            <person name="Ishii S."/>
            <person name="Miura Y."/>
            <person name="Tokunaga T."/>
            <person name="Watanabe H."/>
            <person name="Nomura N."/>
            <person name="Eguchi J."/>
            <person name="Arai T."/>
            <person name="Hasegawa H."/>
            <person name="Nakamaki T."/>
            <person name="Wakita T."/>
            <person name="Niki Y."/>
            <person name="Kuroda M."/>
        </authorList>
    </citation>
    <scope>NUCLEOTIDE SEQUENCE [LARGE SCALE GENOMIC DNA]</scope>
    <source>
        <strain evidence="1">SWG34-3</strain>
    </source>
</reference>
<name>A0A478FQ62_9MOLU</name>
<sequence length="326" mass="37986">MAAGGALGGGGVTAYNQYFPKTLQEALEREGIAFIESIEDQNQKGNAYKAIFLDYKNEISKDINDLKDKTNVESDYFKIKEWCNKLLKEKYSHSNWKKNKSSLVKYCSDRKPIKVESWLRRVGQTGWIKDSDKSVEEYKVIFSIYRFSFDFLKIIKSADPKGVEQQQTTKADEGYPRLQTWCTTNLTRLTSEVEDLTIYSQLTWWCKPLGYDTIEKRIEKMYDGKWEKESSTNTGTDGEWEKIKDLWASDFDVNSYVKQGYKKSDTLTAEEYKNWCEKTLNEKLHEDKAYIAHYKSAKSVCVKFKVQEKLKTTKDLRKAIEEANTN</sequence>
<protein>
    <submittedName>
        <fullName evidence="1">Uncharacterized protein</fullName>
    </submittedName>
</protein>
<evidence type="ECO:0000313" key="2">
    <source>
        <dbReference type="Proteomes" id="UP000324831"/>
    </source>
</evidence>
<gene>
    <name evidence="1" type="ORF">MHSWG343_04080</name>
</gene>
<dbReference type="Proteomes" id="UP000324831">
    <property type="component" value="Unassembled WGS sequence"/>
</dbReference>